<sequence>MNTEQKAGGKIVLNTPLGLNLDLLFADLSIKFKPKAEFIIHQINYYHKDGGYQVHSKNHCWFFGIKGSELALIINRLIDSGIITKARNYYPGNTSNVYRMVQSFDIATSQKSFYHPDELLFIKKWAADGFIVKSAATSKFVKPNSTKSTIASQQKEIEELKALLFEVLGKLNVTVPTSLPIGNREVLAVSDFSSSIDLTLSDGQLGIQSPTIDLPMKADLITIAEGLTTPQSVLDNATLTDFSAKNIEDLNELLSVFNGDERLHTEEKARLSPMAEIISTTNQYDKINDELIEQALGSDAKLESIGTTEIEVDLTDTVEMFPYEDTMCISYRDKAGCIVNYQEIETWCSLMSDVAKQDFYYQLLTAEGKISNIQVNKHTKFQFLRKEIPEGFEFTYQKMIAA</sequence>
<gene>
    <name evidence="1" type="ORF">FPZ43_05880</name>
</gene>
<accession>A0A563UGR0</accession>
<keyword evidence="2" id="KW-1185">Reference proteome</keyword>
<name>A0A563UGR0_9SPHI</name>
<dbReference type="RefSeq" id="WP_146380926.1">
    <property type="nucleotide sequence ID" value="NZ_VOEJ01000002.1"/>
</dbReference>
<protein>
    <submittedName>
        <fullName evidence="1">Uncharacterized protein</fullName>
    </submittedName>
</protein>
<proteinExistence type="predicted"/>
<evidence type="ECO:0000313" key="2">
    <source>
        <dbReference type="Proteomes" id="UP000320042"/>
    </source>
</evidence>
<organism evidence="1 2">
    <name type="scientific">Mucilaginibacter pallidiroseus</name>
    <dbReference type="NCBI Taxonomy" id="2599295"/>
    <lineage>
        <taxon>Bacteria</taxon>
        <taxon>Pseudomonadati</taxon>
        <taxon>Bacteroidota</taxon>
        <taxon>Sphingobacteriia</taxon>
        <taxon>Sphingobacteriales</taxon>
        <taxon>Sphingobacteriaceae</taxon>
        <taxon>Mucilaginibacter</taxon>
    </lineage>
</organism>
<evidence type="ECO:0000313" key="1">
    <source>
        <dbReference type="EMBL" id="TWR30468.1"/>
    </source>
</evidence>
<dbReference type="Proteomes" id="UP000320042">
    <property type="component" value="Unassembled WGS sequence"/>
</dbReference>
<comment type="caution">
    <text evidence="1">The sequence shown here is derived from an EMBL/GenBank/DDBJ whole genome shotgun (WGS) entry which is preliminary data.</text>
</comment>
<dbReference type="EMBL" id="VOEJ01000002">
    <property type="protein sequence ID" value="TWR30468.1"/>
    <property type="molecule type" value="Genomic_DNA"/>
</dbReference>
<reference evidence="1 2" key="1">
    <citation type="submission" date="2019-07" db="EMBL/GenBank/DDBJ databases">
        <authorList>
            <person name="Kim J."/>
        </authorList>
    </citation>
    <scope>NUCLEOTIDE SEQUENCE [LARGE SCALE GENOMIC DNA]</scope>
    <source>
        <strain evidence="2">dk17</strain>
    </source>
</reference>
<dbReference type="OrthoDB" id="9976333at2"/>
<dbReference type="AlphaFoldDB" id="A0A563UGR0"/>